<proteinExistence type="predicted"/>
<name>A0A9P4NZN3_9PEZI</name>
<feature type="region of interest" description="Disordered" evidence="1">
    <location>
        <begin position="182"/>
        <end position="214"/>
    </location>
</feature>
<dbReference type="OrthoDB" id="5328412at2759"/>
<feature type="region of interest" description="Disordered" evidence="1">
    <location>
        <begin position="1"/>
        <end position="22"/>
    </location>
</feature>
<organism evidence="2 3">
    <name type="scientific">Tothia fuscella</name>
    <dbReference type="NCBI Taxonomy" id="1048955"/>
    <lineage>
        <taxon>Eukaryota</taxon>
        <taxon>Fungi</taxon>
        <taxon>Dikarya</taxon>
        <taxon>Ascomycota</taxon>
        <taxon>Pezizomycotina</taxon>
        <taxon>Dothideomycetes</taxon>
        <taxon>Pleosporomycetidae</taxon>
        <taxon>Venturiales</taxon>
        <taxon>Cylindrosympodiaceae</taxon>
        <taxon>Tothia</taxon>
    </lineage>
</organism>
<gene>
    <name evidence="2" type="ORF">EJ08DRAFT_338532</name>
</gene>
<evidence type="ECO:0000313" key="2">
    <source>
        <dbReference type="EMBL" id="KAF2435460.1"/>
    </source>
</evidence>
<reference evidence="2" key="1">
    <citation type="journal article" date="2020" name="Stud. Mycol.">
        <title>101 Dothideomycetes genomes: a test case for predicting lifestyles and emergence of pathogens.</title>
        <authorList>
            <person name="Haridas S."/>
            <person name="Albert R."/>
            <person name="Binder M."/>
            <person name="Bloem J."/>
            <person name="Labutti K."/>
            <person name="Salamov A."/>
            <person name="Andreopoulos B."/>
            <person name="Baker S."/>
            <person name="Barry K."/>
            <person name="Bills G."/>
            <person name="Bluhm B."/>
            <person name="Cannon C."/>
            <person name="Castanera R."/>
            <person name="Culley D."/>
            <person name="Daum C."/>
            <person name="Ezra D."/>
            <person name="Gonzalez J."/>
            <person name="Henrissat B."/>
            <person name="Kuo A."/>
            <person name="Liang C."/>
            <person name="Lipzen A."/>
            <person name="Lutzoni F."/>
            <person name="Magnuson J."/>
            <person name="Mondo S."/>
            <person name="Nolan M."/>
            <person name="Ohm R."/>
            <person name="Pangilinan J."/>
            <person name="Park H.-J."/>
            <person name="Ramirez L."/>
            <person name="Alfaro M."/>
            <person name="Sun H."/>
            <person name="Tritt A."/>
            <person name="Yoshinaga Y."/>
            <person name="Zwiers L.-H."/>
            <person name="Turgeon B."/>
            <person name="Goodwin S."/>
            <person name="Spatafora J."/>
            <person name="Crous P."/>
            <person name="Grigoriev I."/>
        </authorList>
    </citation>
    <scope>NUCLEOTIDE SEQUENCE</scope>
    <source>
        <strain evidence="2">CBS 130266</strain>
    </source>
</reference>
<accession>A0A9P4NZN3</accession>
<feature type="compositionally biased region" description="Acidic residues" evidence="1">
    <location>
        <begin position="188"/>
        <end position="214"/>
    </location>
</feature>
<evidence type="ECO:0000313" key="3">
    <source>
        <dbReference type="Proteomes" id="UP000800235"/>
    </source>
</evidence>
<dbReference type="Proteomes" id="UP000800235">
    <property type="component" value="Unassembled WGS sequence"/>
</dbReference>
<feature type="compositionally biased region" description="Polar residues" evidence="1">
    <location>
        <begin position="1"/>
        <end position="11"/>
    </location>
</feature>
<dbReference type="AlphaFoldDB" id="A0A9P4NZN3"/>
<dbReference type="Gene3D" id="1.25.40.10">
    <property type="entry name" value="Tetratricopeptide repeat domain"/>
    <property type="match status" value="1"/>
</dbReference>
<dbReference type="SUPFAM" id="SSF48452">
    <property type="entry name" value="TPR-like"/>
    <property type="match status" value="1"/>
</dbReference>
<dbReference type="InterPro" id="IPR011990">
    <property type="entry name" value="TPR-like_helical_dom_sf"/>
</dbReference>
<sequence length="551" mass="60087">MARPKQNSKVPKQSKKGKEQQFLETENDYLEAADELESGAGKWRAGDAAKALRFYQKATATYEEGLKRYPRSFDLAYNKALILYQITQDSRLVSQIGPILDILQETLNAHRVALSIDQQNPDVLFNTAQVLTTFAEELMESDMDEKDTKPQATSFLQEAIELFAACLSRQEMDFTEAQALQNASADTQDGDDDAMTDEEAAEIPDKETPDEETPEQWATVLEPVTPSTLLDTSVAQLQCLATLARVVAPTQSSMLANISELAAPLTAQKIPYYISLLPTSVAEEEEKSAAFLSVSITAFSFHQGSPATSTNPRASAQLDADLAIAHFSANLADAEFGSQLLNAKDYYERVVDAYSPLQQSVRDDQSPSSHLRFLCEYADALTDFADSISESNNEREASAHRWTALSSAQTLLTKATDILKSSGASNNLSSPKKSQIYLQRGDIELQRWRLARLPSATASIASGAAVLLKNAGVYYRGAAGLAVQDGNEDIAGEAGVKAGVVKLVMDTSEGGVAFNPRNLFPNFEEDVVKGIMEDMIEEGLVDEDVMLLMKG</sequence>
<protein>
    <submittedName>
        <fullName evidence="2">Uncharacterized protein</fullName>
    </submittedName>
</protein>
<dbReference type="EMBL" id="MU007013">
    <property type="protein sequence ID" value="KAF2435460.1"/>
    <property type="molecule type" value="Genomic_DNA"/>
</dbReference>
<evidence type="ECO:0000256" key="1">
    <source>
        <dbReference type="SAM" id="MobiDB-lite"/>
    </source>
</evidence>
<keyword evidence="3" id="KW-1185">Reference proteome</keyword>
<comment type="caution">
    <text evidence="2">The sequence shown here is derived from an EMBL/GenBank/DDBJ whole genome shotgun (WGS) entry which is preliminary data.</text>
</comment>